<name>A0A8T0W4X0_PANVG</name>
<keyword evidence="1" id="KW-0479">Metal-binding</keyword>
<protein>
    <recommendedName>
        <fullName evidence="5">SWIM-type domain-containing protein</fullName>
    </recommendedName>
</protein>
<dbReference type="Proteomes" id="UP000823388">
    <property type="component" value="Chromosome 2K"/>
</dbReference>
<evidence type="ECO:0000256" key="2">
    <source>
        <dbReference type="ARBA" id="ARBA00022771"/>
    </source>
</evidence>
<evidence type="ECO:0000256" key="1">
    <source>
        <dbReference type="ARBA" id="ARBA00022723"/>
    </source>
</evidence>
<reference evidence="6" key="1">
    <citation type="submission" date="2020-05" db="EMBL/GenBank/DDBJ databases">
        <title>WGS assembly of Panicum virgatum.</title>
        <authorList>
            <person name="Lovell J.T."/>
            <person name="Jenkins J."/>
            <person name="Shu S."/>
            <person name="Juenger T.E."/>
            <person name="Schmutz J."/>
        </authorList>
    </citation>
    <scope>NUCLEOTIDE SEQUENCE</scope>
    <source>
        <strain evidence="6">AP13</strain>
    </source>
</reference>
<evidence type="ECO:0000256" key="3">
    <source>
        <dbReference type="ARBA" id="ARBA00022833"/>
    </source>
</evidence>
<dbReference type="PANTHER" id="PTHR47718">
    <property type="entry name" value="OS01G0519700 PROTEIN"/>
    <property type="match status" value="1"/>
</dbReference>
<dbReference type="SMART" id="SM00575">
    <property type="entry name" value="ZnF_PMZ"/>
    <property type="match status" value="1"/>
</dbReference>
<comment type="caution">
    <text evidence="6">The sequence shown here is derived from an EMBL/GenBank/DDBJ whole genome shotgun (WGS) entry which is preliminary data.</text>
</comment>
<accession>A0A8T0W4X0</accession>
<dbReference type="Pfam" id="PF03101">
    <property type="entry name" value="FAR1"/>
    <property type="match status" value="1"/>
</dbReference>
<gene>
    <name evidence="6" type="ORF">PVAP13_2KG277233</name>
</gene>
<dbReference type="Pfam" id="PF10551">
    <property type="entry name" value="MULE"/>
    <property type="match status" value="1"/>
</dbReference>
<dbReference type="AlphaFoldDB" id="A0A8T0W4X0"/>
<dbReference type="Pfam" id="PF04434">
    <property type="entry name" value="SWIM"/>
    <property type="match status" value="1"/>
</dbReference>
<organism evidence="6 7">
    <name type="scientific">Panicum virgatum</name>
    <name type="common">Blackwell switchgrass</name>
    <dbReference type="NCBI Taxonomy" id="38727"/>
    <lineage>
        <taxon>Eukaryota</taxon>
        <taxon>Viridiplantae</taxon>
        <taxon>Streptophyta</taxon>
        <taxon>Embryophyta</taxon>
        <taxon>Tracheophyta</taxon>
        <taxon>Spermatophyta</taxon>
        <taxon>Magnoliopsida</taxon>
        <taxon>Liliopsida</taxon>
        <taxon>Poales</taxon>
        <taxon>Poaceae</taxon>
        <taxon>PACMAD clade</taxon>
        <taxon>Panicoideae</taxon>
        <taxon>Panicodae</taxon>
        <taxon>Paniceae</taxon>
        <taxon>Panicinae</taxon>
        <taxon>Panicum</taxon>
        <taxon>Panicum sect. Hiantes</taxon>
    </lineage>
</organism>
<keyword evidence="3" id="KW-0862">Zinc</keyword>
<evidence type="ECO:0000313" key="6">
    <source>
        <dbReference type="EMBL" id="KAG2642435.1"/>
    </source>
</evidence>
<dbReference type="GO" id="GO:0008270">
    <property type="term" value="F:zinc ion binding"/>
    <property type="evidence" value="ECO:0007669"/>
    <property type="project" value="UniProtKB-KW"/>
</dbReference>
<evidence type="ECO:0000259" key="5">
    <source>
        <dbReference type="PROSITE" id="PS50966"/>
    </source>
</evidence>
<dbReference type="InterPro" id="IPR018289">
    <property type="entry name" value="MULE_transposase_dom"/>
</dbReference>
<sequence>MRMHFIPHRENVNPIWVPQIGQKFRNLDDAWTFWVDYGGHVGFEVRKRYANESKYDGKITSCRFVCAKEGYRARDKRDNNTKNPRAETRTGCPVRIGLTLDRVEGTYEVLDLVLAHNHVLHLPQTFHLLLSQRRISEVQAFEIEAADDSGIRPKAAHELASRMVGGAINLSYTCRDQKNYLQGRRQRELAYGQAGSMLKYFQDKISENPSFHYALQLDCEEHISNIFWADAKMIIDYAHFGDVVTFDTTFGTNKEYRPFGVFVGFNQFRETVIFGAALMFDETCASFTWLFKAFLAAHNGKHPRTIFTDQDSAMGKAVREVFIESWHGLCTFHIMQNAAKHLSDSKKDKKDDDKDNKKPHILTEFSACMYDIEDKVAFDEAFDIMINKVDKKKASWLQNIYKFKEQWAECYMRDVFTLGMRSTQLSESFNSDLKDHLKSDLDIIRFLKHFERAVQTKRNKELDEEFEARKKLPRIRMNTPMLVQASKIYTHPIFEAFQTEYERSMAACARPLSGNDTYAVAIVRANGDLSSEQERIVVGDPLEQASSCSCYQFTRTGVLCSHALKVLDLMNIKLLPAHYVLKRWTREAREGTHT</sequence>
<dbReference type="InterPro" id="IPR007527">
    <property type="entry name" value="Znf_SWIM"/>
</dbReference>
<keyword evidence="7" id="KW-1185">Reference proteome</keyword>
<dbReference type="InterPro" id="IPR004330">
    <property type="entry name" value="FAR1_DNA_bnd_dom"/>
</dbReference>
<dbReference type="PROSITE" id="PS50966">
    <property type="entry name" value="ZF_SWIM"/>
    <property type="match status" value="1"/>
</dbReference>
<keyword evidence="2 4" id="KW-0863">Zinc-finger</keyword>
<evidence type="ECO:0000313" key="7">
    <source>
        <dbReference type="Proteomes" id="UP000823388"/>
    </source>
</evidence>
<dbReference type="InterPro" id="IPR006564">
    <property type="entry name" value="Znf_PMZ"/>
</dbReference>
<dbReference type="EMBL" id="CM029039">
    <property type="protein sequence ID" value="KAG2642435.1"/>
    <property type="molecule type" value="Genomic_DNA"/>
</dbReference>
<evidence type="ECO:0000256" key="4">
    <source>
        <dbReference type="PROSITE-ProRule" id="PRU00325"/>
    </source>
</evidence>
<dbReference type="PANTHER" id="PTHR47718:SF2">
    <property type="entry name" value="PROTEIN FAR1-RELATED SEQUENCE 5-LIKE"/>
    <property type="match status" value="1"/>
</dbReference>
<feature type="domain" description="SWIM-type" evidence="5">
    <location>
        <begin position="518"/>
        <end position="571"/>
    </location>
</feature>
<proteinExistence type="predicted"/>